<dbReference type="InterPro" id="IPR036097">
    <property type="entry name" value="HisK_dim/P_sf"/>
</dbReference>
<evidence type="ECO:0000256" key="9">
    <source>
        <dbReference type="ARBA" id="ARBA00023136"/>
    </source>
</evidence>
<comment type="subcellular location">
    <subcellularLocation>
        <location evidence="2">Membrane</location>
    </subcellularLocation>
</comment>
<dbReference type="STRING" id="1445510.YC6258_01759"/>
<dbReference type="PROSITE" id="PS50109">
    <property type="entry name" value="HIS_KIN"/>
    <property type="match status" value="1"/>
</dbReference>
<dbReference type="RefSeq" id="WP_044616477.1">
    <property type="nucleotide sequence ID" value="NZ_CP007142.1"/>
</dbReference>
<dbReference type="SUPFAM" id="SSF47384">
    <property type="entry name" value="Homodimeric domain of signal transducing histidine kinase"/>
    <property type="match status" value="1"/>
</dbReference>
<feature type="transmembrane region" description="Helical" evidence="11">
    <location>
        <begin position="149"/>
        <end position="169"/>
    </location>
</feature>
<keyword evidence="4" id="KW-0597">Phosphoprotein</keyword>
<proteinExistence type="predicted"/>
<comment type="catalytic activity">
    <reaction evidence="1">
        <text>ATP + protein L-histidine = ADP + protein N-phospho-L-histidine.</text>
        <dbReference type="EC" id="2.7.13.3"/>
    </reaction>
</comment>
<dbReference type="PANTHER" id="PTHR45436:SF5">
    <property type="entry name" value="SENSOR HISTIDINE KINASE TRCS"/>
    <property type="match status" value="1"/>
</dbReference>
<keyword evidence="7 13" id="KW-0418">Kinase</keyword>
<evidence type="ECO:0000256" key="10">
    <source>
        <dbReference type="SAM" id="Coils"/>
    </source>
</evidence>
<dbReference type="Gene3D" id="3.30.565.10">
    <property type="entry name" value="Histidine kinase-like ATPase, C-terminal domain"/>
    <property type="match status" value="1"/>
</dbReference>
<dbReference type="GO" id="GO:0000155">
    <property type="term" value="F:phosphorelay sensor kinase activity"/>
    <property type="evidence" value="ECO:0007669"/>
    <property type="project" value="InterPro"/>
</dbReference>
<dbReference type="EC" id="2.7.13.3" evidence="3"/>
<dbReference type="HOGENOM" id="CLU_000445_42_3_6"/>
<evidence type="ECO:0000313" key="14">
    <source>
        <dbReference type="Proteomes" id="UP000032266"/>
    </source>
</evidence>
<dbReference type="Gene3D" id="1.10.287.130">
    <property type="match status" value="1"/>
</dbReference>
<dbReference type="Pfam" id="PF02518">
    <property type="entry name" value="HATPase_c"/>
    <property type="match status" value="1"/>
</dbReference>
<dbReference type="InterPro" id="IPR050428">
    <property type="entry name" value="TCS_sensor_his_kinase"/>
</dbReference>
<evidence type="ECO:0000256" key="1">
    <source>
        <dbReference type="ARBA" id="ARBA00000085"/>
    </source>
</evidence>
<dbReference type="KEGG" id="gsn:YC6258_01759"/>
<feature type="coiled-coil region" evidence="10">
    <location>
        <begin position="209"/>
        <end position="236"/>
    </location>
</feature>
<evidence type="ECO:0000256" key="6">
    <source>
        <dbReference type="ARBA" id="ARBA00022692"/>
    </source>
</evidence>
<evidence type="ECO:0000256" key="8">
    <source>
        <dbReference type="ARBA" id="ARBA00022989"/>
    </source>
</evidence>
<dbReference type="Proteomes" id="UP000032266">
    <property type="component" value="Chromosome"/>
</dbReference>
<sequence>MYSLKRNLHFNLLLTISLPLIILISVLAYSFEKFILNYIESRLLHDADTIITALSLDDQQHWQLNSNALSDLYLRVNSGHYFVVKADDQTFRSRSLFDLDIAPSWQKNRCQEIDEQWYACMVSLTKSDRPVNIWVAEDIRPIEQSQREIVLLVIAISTFTMMLLAYLQYRVLERGFSKLDTIRQMISSIHMGESKPDSQKLPIEIQPLMDEIERLLAQLEQRIQRSRNAVGNVAHELKRPLQRFRSLLEHLPTDQETEGERILSEFHHIIERELKRARIAGMATPGRYAVLNEDIEQLIKIFNTLYPDVKSSVSYPQQLVIPQDRDDILELLGNLLDNASKFARSHIYLSITITPQGWIIVIEDDGKGVSESDLQMITNRGVRLDESISGHGLGLSMCHDIVNGYSGKMTFSVSSYGGLKVEVFMPLSDA</sequence>
<gene>
    <name evidence="13" type="ORF">YC6258_01759</name>
</gene>
<keyword evidence="10" id="KW-0175">Coiled coil</keyword>
<keyword evidence="5 13" id="KW-0808">Transferase</keyword>
<evidence type="ECO:0000259" key="12">
    <source>
        <dbReference type="PROSITE" id="PS50109"/>
    </source>
</evidence>
<dbReference type="SUPFAM" id="SSF55874">
    <property type="entry name" value="ATPase domain of HSP90 chaperone/DNA topoisomerase II/histidine kinase"/>
    <property type="match status" value="1"/>
</dbReference>
<keyword evidence="8 11" id="KW-1133">Transmembrane helix</keyword>
<dbReference type="InterPro" id="IPR005467">
    <property type="entry name" value="His_kinase_dom"/>
</dbReference>
<dbReference type="AlphaFoldDB" id="A0A0C5VKA4"/>
<dbReference type="PANTHER" id="PTHR45436">
    <property type="entry name" value="SENSOR HISTIDINE KINASE YKOH"/>
    <property type="match status" value="1"/>
</dbReference>
<feature type="transmembrane region" description="Helical" evidence="11">
    <location>
        <begin position="12"/>
        <end position="31"/>
    </location>
</feature>
<keyword evidence="6 11" id="KW-0812">Transmembrane</keyword>
<feature type="domain" description="Histidine kinase" evidence="12">
    <location>
        <begin position="232"/>
        <end position="429"/>
    </location>
</feature>
<dbReference type="OrthoDB" id="9809567at2"/>
<evidence type="ECO:0000256" key="5">
    <source>
        <dbReference type="ARBA" id="ARBA00022679"/>
    </source>
</evidence>
<evidence type="ECO:0000256" key="2">
    <source>
        <dbReference type="ARBA" id="ARBA00004370"/>
    </source>
</evidence>
<evidence type="ECO:0000313" key="13">
    <source>
        <dbReference type="EMBL" id="AJQ93803.1"/>
    </source>
</evidence>
<dbReference type="PRINTS" id="PR00344">
    <property type="entry name" value="BCTRLSENSOR"/>
</dbReference>
<dbReference type="InterPro" id="IPR004358">
    <property type="entry name" value="Sig_transdc_His_kin-like_C"/>
</dbReference>
<evidence type="ECO:0000256" key="11">
    <source>
        <dbReference type="SAM" id="Phobius"/>
    </source>
</evidence>
<name>A0A0C5VKA4_9GAMM</name>
<evidence type="ECO:0000256" key="4">
    <source>
        <dbReference type="ARBA" id="ARBA00022553"/>
    </source>
</evidence>
<evidence type="ECO:0000256" key="7">
    <source>
        <dbReference type="ARBA" id="ARBA00022777"/>
    </source>
</evidence>
<reference evidence="13 14" key="1">
    <citation type="submission" date="2014-01" db="EMBL/GenBank/DDBJ databases">
        <title>Full genme sequencing of cellulolytic bacterium Gynuella sunshinyii YC6258T gen. nov., sp. nov.</title>
        <authorList>
            <person name="Khan H."/>
            <person name="Chung E.J."/>
            <person name="Chung Y.R."/>
        </authorList>
    </citation>
    <scope>NUCLEOTIDE SEQUENCE [LARGE SCALE GENOMIC DNA]</scope>
    <source>
        <strain evidence="13 14">YC6258</strain>
    </source>
</reference>
<keyword evidence="9 11" id="KW-0472">Membrane</keyword>
<dbReference type="EMBL" id="CP007142">
    <property type="protein sequence ID" value="AJQ93803.1"/>
    <property type="molecule type" value="Genomic_DNA"/>
</dbReference>
<keyword evidence="14" id="KW-1185">Reference proteome</keyword>
<dbReference type="InterPro" id="IPR036890">
    <property type="entry name" value="HATPase_C_sf"/>
</dbReference>
<dbReference type="SMART" id="SM00387">
    <property type="entry name" value="HATPase_c"/>
    <property type="match status" value="1"/>
</dbReference>
<protein>
    <recommendedName>
        <fullName evidence="3">histidine kinase</fullName>
        <ecNumber evidence="3">2.7.13.3</ecNumber>
    </recommendedName>
</protein>
<accession>A0A0C5VKA4</accession>
<dbReference type="GO" id="GO:0005886">
    <property type="term" value="C:plasma membrane"/>
    <property type="evidence" value="ECO:0007669"/>
    <property type="project" value="TreeGrafter"/>
</dbReference>
<organism evidence="13 14">
    <name type="scientific">Gynuella sunshinyii YC6258</name>
    <dbReference type="NCBI Taxonomy" id="1445510"/>
    <lineage>
        <taxon>Bacteria</taxon>
        <taxon>Pseudomonadati</taxon>
        <taxon>Pseudomonadota</taxon>
        <taxon>Gammaproteobacteria</taxon>
        <taxon>Oceanospirillales</taxon>
        <taxon>Saccharospirillaceae</taxon>
        <taxon>Gynuella</taxon>
    </lineage>
</organism>
<evidence type="ECO:0000256" key="3">
    <source>
        <dbReference type="ARBA" id="ARBA00012438"/>
    </source>
</evidence>
<dbReference type="InterPro" id="IPR003594">
    <property type="entry name" value="HATPase_dom"/>
</dbReference>